<dbReference type="AlphaFoldDB" id="X0BM00"/>
<evidence type="ECO:0000313" key="2">
    <source>
        <dbReference type="EMBL" id="EXK79514.1"/>
    </source>
</evidence>
<feature type="region of interest" description="Disordered" evidence="1">
    <location>
        <begin position="1"/>
        <end position="56"/>
    </location>
</feature>
<dbReference type="EMBL" id="JH658467">
    <property type="protein sequence ID" value="EXK79514.1"/>
    <property type="molecule type" value="Genomic_DNA"/>
</dbReference>
<gene>
    <name evidence="2" type="ORF">FOQG_15873</name>
</gene>
<evidence type="ECO:0000256" key="1">
    <source>
        <dbReference type="SAM" id="MobiDB-lite"/>
    </source>
</evidence>
<dbReference type="HOGENOM" id="CLU_1272357_0_0_1"/>
<evidence type="ECO:0000313" key="3">
    <source>
        <dbReference type="Proteomes" id="UP000030663"/>
    </source>
</evidence>
<name>X0BM00_FUSOX</name>
<proteinExistence type="predicted"/>
<accession>X0BM00</accession>
<sequence length="217" mass="24254">MPKQKADRDFGKRKHSISAAKVGDALGRSRMQKHKRTWPITSVSSADEGNSARASSEEDFHFQLQTLQDMFTSTRPVGTLYLRGEELDDSDLHPTRLELAMRLARALRHFWGAKISSGDVHAATYAKGIGPPNRSQVGYRPIQDKVLRTLHSIHKGFEVEMVRKLGDGQDMTLEVDEVIKQPAVVNREWEMAANLIDNAPKPAMNRPPSGFVLRLAG</sequence>
<reference evidence="2 3" key="1">
    <citation type="submission" date="2011-11" db="EMBL/GenBank/DDBJ databases">
        <title>The Genome Sequence of Fusarium oxysporum PHW815.</title>
        <authorList>
            <consortium name="The Broad Institute Genome Sequencing Platform"/>
            <person name="Ma L.-J."/>
            <person name="Gale L.R."/>
            <person name="Schwartz D.C."/>
            <person name="Zhou S."/>
            <person name="Corby-Kistler H."/>
            <person name="Young S.K."/>
            <person name="Zeng Q."/>
            <person name="Gargeya S."/>
            <person name="Fitzgerald M."/>
            <person name="Haas B."/>
            <person name="Abouelleil A."/>
            <person name="Alvarado L."/>
            <person name="Arachchi H.M."/>
            <person name="Berlin A."/>
            <person name="Brown A."/>
            <person name="Chapman S.B."/>
            <person name="Chen Z."/>
            <person name="Dunbar C."/>
            <person name="Freedman E."/>
            <person name="Gearin G."/>
            <person name="Goldberg J."/>
            <person name="Griggs A."/>
            <person name="Gujja S."/>
            <person name="Heiman D."/>
            <person name="Howarth C."/>
            <person name="Larson L."/>
            <person name="Lui A."/>
            <person name="MacDonald P.J.P."/>
            <person name="Montmayeur A."/>
            <person name="Murphy C."/>
            <person name="Neiman D."/>
            <person name="Pearson M."/>
            <person name="Priest M."/>
            <person name="Roberts A."/>
            <person name="Saif S."/>
            <person name="Shea T."/>
            <person name="Shenoy N."/>
            <person name="Sisk P."/>
            <person name="Stolte C."/>
            <person name="Sykes S."/>
            <person name="Wortman J."/>
            <person name="Nusbaum C."/>
            <person name="Birren B."/>
        </authorList>
    </citation>
    <scope>NUCLEOTIDE SEQUENCE [LARGE SCALE GENOMIC DNA]</scope>
    <source>
        <strain evidence="2 3">54005</strain>
    </source>
</reference>
<dbReference type="OrthoDB" id="10480699at2759"/>
<feature type="compositionally biased region" description="Basic and acidic residues" evidence="1">
    <location>
        <begin position="1"/>
        <end position="10"/>
    </location>
</feature>
<dbReference type="Proteomes" id="UP000030663">
    <property type="component" value="Unassembled WGS sequence"/>
</dbReference>
<organism evidence="2 3">
    <name type="scientific">Fusarium oxysporum f. sp. raphani 54005</name>
    <dbReference type="NCBI Taxonomy" id="1089458"/>
    <lineage>
        <taxon>Eukaryota</taxon>
        <taxon>Fungi</taxon>
        <taxon>Dikarya</taxon>
        <taxon>Ascomycota</taxon>
        <taxon>Pezizomycotina</taxon>
        <taxon>Sordariomycetes</taxon>
        <taxon>Hypocreomycetidae</taxon>
        <taxon>Hypocreales</taxon>
        <taxon>Nectriaceae</taxon>
        <taxon>Fusarium</taxon>
        <taxon>Fusarium oxysporum species complex</taxon>
    </lineage>
</organism>
<protein>
    <submittedName>
        <fullName evidence="2">Uncharacterized protein</fullName>
    </submittedName>
</protein>
<keyword evidence="3" id="KW-1185">Reference proteome</keyword>
<feature type="compositionally biased region" description="Polar residues" evidence="1">
    <location>
        <begin position="39"/>
        <end position="54"/>
    </location>
</feature>